<evidence type="ECO:0000313" key="2">
    <source>
        <dbReference type="Proteomes" id="UP001164539"/>
    </source>
</evidence>
<gene>
    <name evidence="1" type="ORF">OWV82_007231</name>
</gene>
<keyword evidence="1" id="KW-0689">Ribosomal protein</keyword>
<dbReference type="Proteomes" id="UP001164539">
    <property type="component" value="Chromosome 3"/>
</dbReference>
<protein>
    <submittedName>
        <fullName evidence="1">50S ribosomal protein like</fullName>
    </submittedName>
</protein>
<reference evidence="1 2" key="1">
    <citation type="journal article" date="2023" name="Science">
        <title>Complex scaffold remodeling in plant triterpene biosynthesis.</title>
        <authorList>
            <person name="De La Pena R."/>
            <person name="Hodgson H."/>
            <person name="Liu J.C."/>
            <person name="Stephenson M.J."/>
            <person name="Martin A.C."/>
            <person name="Owen C."/>
            <person name="Harkess A."/>
            <person name="Leebens-Mack J."/>
            <person name="Jimenez L.E."/>
            <person name="Osbourn A."/>
            <person name="Sattely E.S."/>
        </authorList>
    </citation>
    <scope>NUCLEOTIDE SEQUENCE [LARGE SCALE GENOMIC DNA]</scope>
    <source>
        <strain evidence="2">cv. JPN11</strain>
        <tissue evidence="1">Leaf</tissue>
    </source>
</reference>
<proteinExistence type="predicted"/>
<organism evidence="1 2">
    <name type="scientific">Melia azedarach</name>
    <name type="common">Chinaberry tree</name>
    <dbReference type="NCBI Taxonomy" id="155640"/>
    <lineage>
        <taxon>Eukaryota</taxon>
        <taxon>Viridiplantae</taxon>
        <taxon>Streptophyta</taxon>
        <taxon>Embryophyta</taxon>
        <taxon>Tracheophyta</taxon>
        <taxon>Spermatophyta</taxon>
        <taxon>Magnoliopsida</taxon>
        <taxon>eudicotyledons</taxon>
        <taxon>Gunneridae</taxon>
        <taxon>Pentapetalae</taxon>
        <taxon>rosids</taxon>
        <taxon>malvids</taxon>
        <taxon>Sapindales</taxon>
        <taxon>Meliaceae</taxon>
        <taxon>Melia</taxon>
    </lineage>
</organism>
<name>A0ACC1YKC4_MELAZ</name>
<keyword evidence="2" id="KW-1185">Reference proteome</keyword>
<comment type="caution">
    <text evidence="1">The sequence shown here is derived from an EMBL/GenBank/DDBJ whole genome shotgun (WGS) entry which is preliminary data.</text>
</comment>
<dbReference type="EMBL" id="CM051396">
    <property type="protein sequence ID" value="KAJ4723911.1"/>
    <property type="molecule type" value="Genomic_DNA"/>
</dbReference>
<evidence type="ECO:0000313" key="1">
    <source>
        <dbReference type="EMBL" id="KAJ4723911.1"/>
    </source>
</evidence>
<keyword evidence="1" id="KW-0687">Ribonucleoprotein</keyword>
<sequence length="223" mass="24958">MEKHLCSSLCLLLFLFLFPYNFAYSAKLKSDKLCSQCSTCESSKRCPATEAYPHMTGFDDTLIAGALQSDFVDPDDRGVYSVPNIKGGESKEYNAYFGWKSTSGSASGYHRFSNYMDKCSGGQSYLTVDKDGKVKLQSLSSLESLAQADWKSVNPPKKLNHRELRFWVSGSTGKCLTVFPGKKQNKRIVGVAECQFDGSNIYQLFAFRFHYHKAFCCCGVHND</sequence>
<accession>A0ACC1YKC4</accession>